<keyword evidence="7 8" id="KW-0472">Membrane</keyword>
<dbReference type="Pfam" id="PF13231">
    <property type="entry name" value="PMT_2"/>
    <property type="match status" value="1"/>
</dbReference>
<comment type="caution">
    <text evidence="10">The sequence shown here is derived from an EMBL/GenBank/DDBJ whole genome shotgun (WGS) entry which is preliminary data.</text>
</comment>
<accession>A0A2W2ABW2</accession>
<dbReference type="GO" id="GO:0016763">
    <property type="term" value="F:pentosyltransferase activity"/>
    <property type="evidence" value="ECO:0007669"/>
    <property type="project" value="TreeGrafter"/>
</dbReference>
<keyword evidence="3" id="KW-0328">Glycosyltransferase</keyword>
<evidence type="ECO:0000313" key="11">
    <source>
        <dbReference type="Proteomes" id="UP000248745"/>
    </source>
</evidence>
<dbReference type="PANTHER" id="PTHR33908">
    <property type="entry name" value="MANNOSYLTRANSFERASE YKCB-RELATED"/>
    <property type="match status" value="1"/>
</dbReference>
<organism evidence="10 11">
    <name type="scientific">Taibaiella soli</name>
    <dbReference type="NCBI Taxonomy" id="1649169"/>
    <lineage>
        <taxon>Bacteria</taxon>
        <taxon>Pseudomonadati</taxon>
        <taxon>Bacteroidota</taxon>
        <taxon>Chitinophagia</taxon>
        <taxon>Chitinophagales</taxon>
        <taxon>Chitinophagaceae</taxon>
        <taxon>Taibaiella</taxon>
    </lineage>
</organism>
<evidence type="ECO:0000256" key="4">
    <source>
        <dbReference type="ARBA" id="ARBA00022679"/>
    </source>
</evidence>
<evidence type="ECO:0000313" key="10">
    <source>
        <dbReference type="EMBL" id="PZF72905.1"/>
    </source>
</evidence>
<name>A0A2W2ABW2_9BACT</name>
<dbReference type="GO" id="GO:0005886">
    <property type="term" value="C:plasma membrane"/>
    <property type="evidence" value="ECO:0007669"/>
    <property type="project" value="UniProtKB-SubCell"/>
</dbReference>
<evidence type="ECO:0000256" key="8">
    <source>
        <dbReference type="SAM" id="Phobius"/>
    </source>
</evidence>
<feature type="domain" description="Glycosyltransferase RgtA/B/C/D-like" evidence="9">
    <location>
        <begin position="72"/>
        <end position="229"/>
    </location>
</feature>
<feature type="transmembrane region" description="Helical" evidence="8">
    <location>
        <begin position="217"/>
        <end position="235"/>
    </location>
</feature>
<evidence type="ECO:0000256" key="1">
    <source>
        <dbReference type="ARBA" id="ARBA00004651"/>
    </source>
</evidence>
<proteinExistence type="predicted"/>
<evidence type="ECO:0000256" key="6">
    <source>
        <dbReference type="ARBA" id="ARBA00022989"/>
    </source>
</evidence>
<sequence>MLKDLFEKIPKPLLGFLAFCAIVIVPIFAYLGKLPLQLWDESRLAVSAYEMAKTGNLLIPTWNNVPDMWSTKPPFLIWQQALMIKMLGPSELAVRLPSAIAAFLTCFVLYRISVKKFNSYLLGLIIAAVLVTSHGYVSLHGIRTADYDSMLTLFTTLYCFSFFFFLEEEKPKHLMFSFVFMTLAVLTKGVAGMMATPALVLYTLLRNKVLFTLKKKHFYFGLGIFLLFIGGYYLLREHYNPGYLAAVQENELGGRFMNTLEQHSGDAWYYYDRLSGFKFSYWMVLIPCGLVTAYFLEDKRLKRIVFFSALVALGYFTIISTAKTKLNWYDLPLYPFLAVIAGVFLFSIAATLRKLPAEKMITAVNVLPFAFVLLVFYKPYNETYVTVAYPPKGIEKDGYSINLYLKKIINQNSQEAAPTDGQLAVSTNVFGSNIFWYFKLLNRKTGQKPESVDIRTLKPGLKFITNVESEKKFIAANYPNKIVDQWGDVSVYQIQ</sequence>
<keyword evidence="11" id="KW-1185">Reference proteome</keyword>
<keyword evidence="5 8" id="KW-0812">Transmembrane</keyword>
<feature type="transmembrane region" description="Helical" evidence="8">
    <location>
        <begin position="92"/>
        <end position="113"/>
    </location>
</feature>
<feature type="transmembrane region" description="Helical" evidence="8">
    <location>
        <begin position="119"/>
        <end position="137"/>
    </location>
</feature>
<evidence type="ECO:0000256" key="5">
    <source>
        <dbReference type="ARBA" id="ARBA00022692"/>
    </source>
</evidence>
<comment type="subcellular location">
    <subcellularLocation>
        <location evidence="1">Cell membrane</location>
        <topology evidence="1">Multi-pass membrane protein</topology>
    </subcellularLocation>
</comment>
<feature type="transmembrane region" description="Helical" evidence="8">
    <location>
        <begin position="279"/>
        <end position="297"/>
    </location>
</feature>
<gene>
    <name evidence="10" type="ORF">DN068_10870</name>
</gene>
<reference evidence="10 11" key="1">
    <citation type="submission" date="2018-06" db="EMBL/GenBank/DDBJ databases">
        <title>Mucibacter soli gen. nov., sp. nov., a new member of the family Chitinophagaceae producing mucin.</title>
        <authorList>
            <person name="Kim M.-K."/>
            <person name="Park S."/>
            <person name="Kim T.-S."/>
            <person name="Joung Y."/>
            <person name="Han J.-H."/>
            <person name="Kim S.B."/>
        </authorList>
    </citation>
    <scope>NUCLEOTIDE SEQUENCE [LARGE SCALE GENOMIC DNA]</scope>
    <source>
        <strain evidence="10 11">R1-15</strain>
    </source>
</reference>
<evidence type="ECO:0000256" key="2">
    <source>
        <dbReference type="ARBA" id="ARBA00022475"/>
    </source>
</evidence>
<evidence type="ECO:0000256" key="7">
    <source>
        <dbReference type="ARBA" id="ARBA00023136"/>
    </source>
</evidence>
<dbReference type="OrthoDB" id="9792789at2"/>
<dbReference type="AlphaFoldDB" id="A0A2W2ABW2"/>
<keyword evidence="4" id="KW-0808">Transferase</keyword>
<protein>
    <recommendedName>
        <fullName evidence="9">Glycosyltransferase RgtA/B/C/D-like domain-containing protein</fullName>
    </recommendedName>
</protein>
<dbReference type="PANTHER" id="PTHR33908:SF3">
    <property type="entry name" value="UNDECAPRENYL PHOSPHATE-ALPHA-4-AMINO-4-DEOXY-L-ARABINOSE ARABINOSYL TRANSFERASE"/>
    <property type="match status" value="1"/>
</dbReference>
<dbReference type="RefSeq" id="WP_110998938.1">
    <property type="nucleotide sequence ID" value="NZ_QKTW01000016.1"/>
</dbReference>
<feature type="transmembrane region" description="Helical" evidence="8">
    <location>
        <begin position="334"/>
        <end position="353"/>
    </location>
</feature>
<evidence type="ECO:0000259" key="9">
    <source>
        <dbReference type="Pfam" id="PF13231"/>
    </source>
</evidence>
<dbReference type="InterPro" id="IPR050297">
    <property type="entry name" value="LipidA_mod_glycosyltrf_83"/>
</dbReference>
<dbReference type="EMBL" id="QKTW01000016">
    <property type="protein sequence ID" value="PZF72905.1"/>
    <property type="molecule type" value="Genomic_DNA"/>
</dbReference>
<dbReference type="Proteomes" id="UP000248745">
    <property type="component" value="Unassembled WGS sequence"/>
</dbReference>
<dbReference type="InterPro" id="IPR038731">
    <property type="entry name" value="RgtA/B/C-like"/>
</dbReference>
<feature type="transmembrane region" description="Helical" evidence="8">
    <location>
        <begin position="304"/>
        <end position="322"/>
    </location>
</feature>
<feature type="transmembrane region" description="Helical" evidence="8">
    <location>
        <begin position="12"/>
        <end position="31"/>
    </location>
</feature>
<dbReference type="GO" id="GO:0010041">
    <property type="term" value="P:response to iron(III) ion"/>
    <property type="evidence" value="ECO:0007669"/>
    <property type="project" value="TreeGrafter"/>
</dbReference>
<keyword evidence="6 8" id="KW-1133">Transmembrane helix</keyword>
<keyword evidence="2" id="KW-1003">Cell membrane</keyword>
<evidence type="ECO:0000256" key="3">
    <source>
        <dbReference type="ARBA" id="ARBA00022676"/>
    </source>
</evidence>
<feature type="transmembrane region" description="Helical" evidence="8">
    <location>
        <begin position="178"/>
        <end position="205"/>
    </location>
</feature>
<feature type="transmembrane region" description="Helical" evidence="8">
    <location>
        <begin position="360"/>
        <end position="377"/>
    </location>
</feature>
<dbReference type="GO" id="GO:0009103">
    <property type="term" value="P:lipopolysaccharide biosynthetic process"/>
    <property type="evidence" value="ECO:0007669"/>
    <property type="project" value="UniProtKB-ARBA"/>
</dbReference>